<dbReference type="AlphaFoldDB" id="A0A226N489"/>
<feature type="compositionally biased region" description="Basic and acidic residues" evidence="5">
    <location>
        <begin position="188"/>
        <end position="198"/>
    </location>
</feature>
<comment type="caution">
    <text evidence="7">The sequence shown here is derived from an EMBL/GenBank/DDBJ whole genome shotgun (WGS) entry which is preliminary data.</text>
</comment>
<dbReference type="InterPro" id="IPR025254">
    <property type="entry name" value="CCDC113/CCDC96_CC"/>
</dbReference>
<dbReference type="GO" id="GO:0060271">
    <property type="term" value="P:cilium assembly"/>
    <property type="evidence" value="ECO:0007669"/>
    <property type="project" value="TreeGrafter"/>
</dbReference>
<evidence type="ECO:0000256" key="1">
    <source>
        <dbReference type="ARBA" id="ARBA00004138"/>
    </source>
</evidence>
<evidence type="ECO:0000256" key="3">
    <source>
        <dbReference type="ARBA" id="ARBA00023273"/>
    </source>
</evidence>
<reference evidence="7 8" key="1">
    <citation type="submission" date="2016-07" db="EMBL/GenBank/DDBJ databases">
        <title>Disparate Historic Effective Population Sizes Predicted by Modern Levels of Genome Diversity for the Scaled Quail (Callipepla squamata) and the Northern Bobwhite (Colinus virginianus): Inferences from First and Second Generation Draft Genome Assemblies for Sympatric New World Quail.</title>
        <authorList>
            <person name="Oldeschulte D.L."/>
            <person name="Halley Y.A."/>
            <person name="Bhattarai E.K."/>
            <person name="Brashear W.A."/>
            <person name="Hill J."/>
            <person name="Metz R.P."/>
            <person name="Johnson C.D."/>
            <person name="Rollins D."/>
            <person name="Peterson M.J."/>
            <person name="Bickhart D.M."/>
            <person name="Decker J.E."/>
            <person name="Seabury C.M."/>
        </authorList>
    </citation>
    <scope>NUCLEOTIDE SEQUENCE [LARGE SCALE GENOMIC DNA]</scope>
    <source>
        <strain evidence="7 8">Texas</strain>
        <tissue evidence="7">Leg muscle</tissue>
    </source>
</reference>
<feature type="domain" description="CCDC113/CCDC96 coiled-coil" evidence="6">
    <location>
        <begin position="226"/>
        <end position="389"/>
    </location>
</feature>
<dbReference type="GO" id="GO:0005930">
    <property type="term" value="C:axoneme"/>
    <property type="evidence" value="ECO:0007669"/>
    <property type="project" value="TreeGrafter"/>
</dbReference>
<comment type="subcellular location">
    <subcellularLocation>
        <location evidence="1">Cell projection</location>
        <location evidence="1">Cilium</location>
    </subcellularLocation>
</comment>
<evidence type="ECO:0000256" key="4">
    <source>
        <dbReference type="SAM" id="Coils"/>
    </source>
</evidence>
<name>A0A226N489_CALSU</name>
<feature type="compositionally biased region" description="Basic and acidic residues" evidence="5">
    <location>
        <begin position="1"/>
        <end position="18"/>
    </location>
</feature>
<evidence type="ECO:0000313" key="7">
    <source>
        <dbReference type="EMBL" id="OXB62308.1"/>
    </source>
</evidence>
<gene>
    <name evidence="7" type="ORF">ASZ78_002951</name>
</gene>
<dbReference type="Proteomes" id="UP000198323">
    <property type="component" value="Unassembled WGS sequence"/>
</dbReference>
<dbReference type="STRING" id="9009.A0A226N489"/>
<dbReference type="PANTHER" id="PTHR15654:SF1">
    <property type="entry name" value="COILED-COIL DOMAIN-CONTAINING PROTEIN 96"/>
    <property type="match status" value="1"/>
</dbReference>
<dbReference type="InterPro" id="IPR051885">
    <property type="entry name" value="CC_CF"/>
</dbReference>
<evidence type="ECO:0000256" key="2">
    <source>
        <dbReference type="ARBA" id="ARBA00023054"/>
    </source>
</evidence>
<dbReference type="PANTHER" id="PTHR15654">
    <property type="entry name" value="COILED-COIL DOMAIN-CONTAINING PROTEIN 113-RELATED"/>
    <property type="match status" value="1"/>
</dbReference>
<organism evidence="7 8">
    <name type="scientific">Callipepla squamata</name>
    <name type="common">Scaled quail</name>
    <dbReference type="NCBI Taxonomy" id="9009"/>
    <lineage>
        <taxon>Eukaryota</taxon>
        <taxon>Metazoa</taxon>
        <taxon>Chordata</taxon>
        <taxon>Craniata</taxon>
        <taxon>Vertebrata</taxon>
        <taxon>Euteleostomi</taxon>
        <taxon>Archelosauria</taxon>
        <taxon>Archosauria</taxon>
        <taxon>Dinosauria</taxon>
        <taxon>Saurischia</taxon>
        <taxon>Theropoda</taxon>
        <taxon>Coelurosauria</taxon>
        <taxon>Aves</taxon>
        <taxon>Neognathae</taxon>
        <taxon>Galloanserae</taxon>
        <taxon>Galliformes</taxon>
        <taxon>Odontophoridae</taxon>
        <taxon>Callipepla</taxon>
    </lineage>
</organism>
<protein>
    <recommendedName>
        <fullName evidence="6">CCDC113/CCDC96 coiled-coil domain-containing protein</fullName>
    </recommendedName>
</protein>
<sequence>MEAAERPEPGRAVPRDGEQQQQQQQQQQEEEEEEEEEESGAEEPAAPGEEAEEERRERAALLAEFRALEAERRRLRQRGVRLEPPLGEALRTRSSERRRERTGGERRLRQRLRELRELWRRRESEAAERQRRADARSRDRAESGERAAAAWAAFQARKKAVAVRALGRRRGGAEAALRAVSDIQAREADKESSVREVSARPGGRRSSPGAARRRRTAPRVLLPLQARLENIKVKLEIRSLEGALRARGEAPAGRHAAEIGHVKKENRELGEKLRGLSGRALELKLKVANAQRILGRVTDTLRLLEAENRARKAELADIERALLQKRDELSASRTGRDGMRARCLQLRQQRGLRGEEMLLRDLEEKVTAIELLSQRLEALKRHHAELVLQQRAVQEKVREADSFLP</sequence>
<evidence type="ECO:0000259" key="6">
    <source>
        <dbReference type="Pfam" id="PF13870"/>
    </source>
</evidence>
<feature type="coiled-coil region" evidence="4">
    <location>
        <begin position="359"/>
        <end position="389"/>
    </location>
</feature>
<dbReference type="GO" id="GO:0036064">
    <property type="term" value="C:ciliary basal body"/>
    <property type="evidence" value="ECO:0007669"/>
    <property type="project" value="TreeGrafter"/>
</dbReference>
<accession>A0A226N489</accession>
<dbReference type="EMBL" id="MCFN01000222">
    <property type="protein sequence ID" value="OXB62308.1"/>
    <property type="molecule type" value="Genomic_DNA"/>
</dbReference>
<feature type="compositionally biased region" description="Low complexity" evidence="5">
    <location>
        <begin position="199"/>
        <end position="210"/>
    </location>
</feature>
<feature type="compositionally biased region" description="Basic and acidic residues" evidence="5">
    <location>
        <begin position="90"/>
        <end position="106"/>
    </location>
</feature>
<feature type="compositionally biased region" description="Acidic residues" evidence="5">
    <location>
        <begin position="28"/>
        <end position="41"/>
    </location>
</feature>
<keyword evidence="3" id="KW-0966">Cell projection</keyword>
<evidence type="ECO:0000313" key="8">
    <source>
        <dbReference type="Proteomes" id="UP000198323"/>
    </source>
</evidence>
<dbReference type="Pfam" id="PF13870">
    <property type="entry name" value="CCDC113_CCDC96_CC"/>
    <property type="match status" value="1"/>
</dbReference>
<keyword evidence="8" id="KW-1185">Reference proteome</keyword>
<dbReference type="OrthoDB" id="10254794at2759"/>
<feature type="region of interest" description="Disordered" evidence="5">
    <location>
        <begin position="1"/>
        <end position="58"/>
    </location>
</feature>
<feature type="region of interest" description="Disordered" evidence="5">
    <location>
        <begin position="74"/>
        <end position="106"/>
    </location>
</feature>
<evidence type="ECO:0000256" key="5">
    <source>
        <dbReference type="SAM" id="MobiDB-lite"/>
    </source>
</evidence>
<feature type="region of interest" description="Disordered" evidence="5">
    <location>
        <begin position="188"/>
        <end position="216"/>
    </location>
</feature>
<proteinExistence type="predicted"/>
<keyword evidence="2 4" id="KW-0175">Coiled coil</keyword>